<dbReference type="HOGENOM" id="CLU_3033944_0_0_1"/>
<dbReference type="EMBL" id="KN835153">
    <property type="protein sequence ID" value="KIK46943.1"/>
    <property type="molecule type" value="Genomic_DNA"/>
</dbReference>
<sequence length="55" mass="6229">MTVSYQTTCIISASLSKALQKCDPPQAEIWGTCQSSNLKLHRDYLHLQLIQPVRL</sequence>
<evidence type="ECO:0000313" key="2">
    <source>
        <dbReference type="Proteomes" id="UP000054485"/>
    </source>
</evidence>
<organism evidence="1 2">
    <name type="scientific">Suillus luteus UH-Slu-Lm8-n1</name>
    <dbReference type="NCBI Taxonomy" id="930992"/>
    <lineage>
        <taxon>Eukaryota</taxon>
        <taxon>Fungi</taxon>
        <taxon>Dikarya</taxon>
        <taxon>Basidiomycota</taxon>
        <taxon>Agaricomycotina</taxon>
        <taxon>Agaricomycetes</taxon>
        <taxon>Agaricomycetidae</taxon>
        <taxon>Boletales</taxon>
        <taxon>Suillineae</taxon>
        <taxon>Suillaceae</taxon>
        <taxon>Suillus</taxon>
    </lineage>
</organism>
<protein>
    <submittedName>
        <fullName evidence="1">Uncharacterized protein</fullName>
    </submittedName>
</protein>
<reference evidence="2" key="2">
    <citation type="submission" date="2015-01" db="EMBL/GenBank/DDBJ databases">
        <title>Evolutionary Origins and Diversification of the Mycorrhizal Mutualists.</title>
        <authorList>
            <consortium name="DOE Joint Genome Institute"/>
            <consortium name="Mycorrhizal Genomics Consortium"/>
            <person name="Kohler A."/>
            <person name="Kuo A."/>
            <person name="Nagy L.G."/>
            <person name="Floudas D."/>
            <person name="Copeland A."/>
            <person name="Barry K.W."/>
            <person name="Cichocki N."/>
            <person name="Veneault-Fourrey C."/>
            <person name="LaButti K."/>
            <person name="Lindquist E.A."/>
            <person name="Lipzen A."/>
            <person name="Lundell T."/>
            <person name="Morin E."/>
            <person name="Murat C."/>
            <person name="Riley R."/>
            <person name="Ohm R."/>
            <person name="Sun H."/>
            <person name="Tunlid A."/>
            <person name="Henrissat B."/>
            <person name="Grigoriev I.V."/>
            <person name="Hibbett D.S."/>
            <person name="Martin F."/>
        </authorList>
    </citation>
    <scope>NUCLEOTIDE SEQUENCE [LARGE SCALE GENOMIC DNA]</scope>
    <source>
        <strain evidence="2">UH-Slu-Lm8-n1</strain>
    </source>
</reference>
<name>A0A0D0BVD4_9AGAM</name>
<dbReference type="AlphaFoldDB" id="A0A0D0BVD4"/>
<gene>
    <name evidence="1" type="ORF">CY34DRAFT_799939</name>
</gene>
<dbReference type="Proteomes" id="UP000054485">
    <property type="component" value="Unassembled WGS sequence"/>
</dbReference>
<keyword evidence="2" id="KW-1185">Reference proteome</keyword>
<proteinExistence type="predicted"/>
<dbReference type="InParanoid" id="A0A0D0BVD4"/>
<reference evidence="1 2" key="1">
    <citation type="submission" date="2014-04" db="EMBL/GenBank/DDBJ databases">
        <authorList>
            <consortium name="DOE Joint Genome Institute"/>
            <person name="Kuo A."/>
            <person name="Ruytinx J."/>
            <person name="Rineau F."/>
            <person name="Colpaert J."/>
            <person name="Kohler A."/>
            <person name="Nagy L.G."/>
            <person name="Floudas D."/>
            <person name="Copeland A."/>
            <person name="Barry K.W."/>
            <person name="Cichocki N."/>
            <person name="Veneault-Fourrey C."/>
            <person name="LaButti K."/>
            <person name="Lindquist E.A."/>
            <person name="Lipzen A."/>
            <person name="Lundell T."/>
            <person name="Morin E."/>
            <person name="Murat C."/>
            <person name="Sun H."/>
            <person name="Tunlid A."/>
            <person name="Henrissat B."/>
            <person name="Grigoriev I.V."/>
            <person name="Hibbett D.S."/>
            <person name="Martin F."/>
            <person name="Nordberg H.P."/>
            <person name="Cantor M.N."/>
            <person name="Hua S.X."/>
        </authorList>
    </citation>
    <scope>NUCLEOTIDE SEQUENCE [LARGE SCALE GENOMIC DNA]</scope>
    <source>
        <strain evidence="1 2">UH-Slu-Lm8-n1</strain>
    </source>
</reference>
<accession>A0A0D0BVD4</accession>
<evidence type="ECO:0000313" key="1">
    <source>
        <dbReference type="EMBL" id="KIK46943.1"/>
    </source>
</evidence>